<dbReference type="AlphaFoldDB" id="A0A7K3M9H2"/>
<keyword evidence="2" id="KW-1185">Reference proteome</keyword>
<evidence type="ECO:0000313" key="1">
    <source>
        <dbReference type="EMBL" id="NDL59916.1"/>
    </source>
</evidence>
<comment type="caution">
    <text evidence="1">The sequence shown here is derived from an EMBL/GenBank/DDBJ whole genome shotgun (WGS) entry which is preliminary data.</text>
</comment>
<organism evidence="1 2">
    <name type="scientific">Phytoactinopolyspora mesophila</name>
    <dbReference type="NCBI Taxonomy" id="2650750"/>
    <lineage>
        <taxon>Bacteria</taxon>
        <taxon>Bacillati</taxon>
        <taxon>Actinomycetota</taxon>
        <taxon>Actinomycetes</taxon>
        <taxon>Jiangellales</taxon>
        <taxon>Jiangellaceae</taxon>
        <taxon>Phytoactinopolyspora</taxon>
    </lineage>
</organism>
<dbReference type="Proteomes" id="UP000460435">
    <property type="component" value="Unassembled WGS sequence"/>
</dbReference>
<protein>
    <submittedName>
        <fullName evidence="1">Uncharacterized protein</fullName>
    </submittedName>
</protein>
<evidence type="ECO:0000313" key="2">
    <source>
        <dbReference type="Proteomes" id="UP000460435"/>
    </source>
</evidence>
<proteinExistence type="predicted"/>
<accession>A0A7K3M9H2</accession>
<reference evidence="1 2" key="1">
    <citation type="submission" date="2019-11" db="EMBL/GenBank/DDBJ databases">
        <authorList>
            <person name="Li X.-J."/>
            <person name="Feng X.-M."/>
        </authorList>
    </citation>
    <scope>NUCLEOTIDE SEQUENCE [LARGE SCALE GENOMIC DNA]</scope>
    <source>
        <strain evidence="1 2">XMNu-373</strain>
    </source>
</reference>
<name>A0A7K3M9H2_9ACTN</name>
<gene>
    <name evidence="1" type="ORF">F7O44_22840</name>
</gene>
<dbReference type="RefSeq" id="WP_162452628.1">
    <property type="nucleotide sequence ID" value="NZ_WLZY01000009.1"/>
</dbReference>
<dbReference type="EMBL" id="WLZY01000009">
    <property type="protein sequence ID" value="NDL59916.1"/>
    <property type="molecule type" value="Genomic_DNA"/>
</dbReference>
<sequence length="334" mass="34879">MCICGYVRRLPHRRRQWSLPIGLTTLALVLTACSGSDTGGTSTDDGHSALERSLGRIQATESSAQYIEFADLQMLDEVSGDSFSWTWSSLDGWGSSIVGPYGRQLPSVVGVDLNDAGSILAISTSPSAFMLVEGGQDEDEVLTTANSSGWSGEDILIAEENLRQPLANYIPQIKATGADAVLGDSEADLSLVDADDSSLADDPVIEDLAACLGDVVVGLITHGDDYSEDDTPALAAGVRQDADHPEAPVSILCVQAGSASDAEQIAGSIDEALSSGVHPRSGRSYSTYFQDSDVSLVNGGSTVKMVVSNTPEAFASTILQMTQGRMLPGVNSTG</sequence>